<evidence type="ECO:0000259" key="2">
    <source>
        <dbReference type="Pfam" id="PF04235"/>
    </source>
</evidence>
<feature type="domain" description="DUF418" evidence="2">
    <location>
        <begin position="229"/>
        <end position="380"/>
    </location>
</feature>
<feature type="transmembrane region" description="Helical" evidence="1">
    <location>
        <begin position="53"/>
        <end position="78"/>
    </location>
</feature>
<dbReference type="EMBL" id="ASQA01000028">
    <property type="protein sequence ID" value="ETT84222.1"/>
    <property type="molecule type" value="Genomic_DNA"/>
</dbReference>
<dbReference type="PANTHER" id="PTHR30590:SF2">
    <property type="entry name" value="INNER MEMBRANE PROTEIN"/>
    <property type="match status" value="1"/>
</dbReference>
<feature type="transmembrane region" description="Helical" evidence="1">
    <location>
        <begin position="137"/>
        <end position="154"/>
    </location>
</feature>
<evidence type="ECO:0000313" key="3">
    <source>
        <dbReference type="EMBL" id="ETT84222.1"/>
    </source>
</evidence>
<sequence>MERQRVRLVDSLRGFSLFGILLANLLIFQYGMFGKDHISFYNLSDFNFGSYKFIQVFVEGTFMPIFTFLFGYSLIKLVESIREKGRKSRWFLIRRFLMLLILGLLHSTYIWEGDILAFYGGIGFFLFFFINRKPKTLIIWGIVLLLLITATGFGKYEETEKEKTITASYVEKTTSIYKNGTYLEIKDHRNNGIDPMTAMFDEDPFYSFFIILILPFIIAPLFLFGMAAAKLNIFTKPKEEQNSYFKYMIIFIPLGLFLKIVGHLAEKSDWANIGIMSGGPFLALGYMAAFAYLFSNHAQAIPFRAFESVGKLSLTNYIMQSVICTTIFYGYGLGLFGNFGTFNSILLGVVIFAVQCFISTMYLKKFKRGPLELLLRIVTNFSWNGRIKQNKRM</sequence>
<dbReference type="Pfam" id="PF04235">
    <property type="entry name" value="DUF418"/>
    <property type="match status" value="1"/>
</dbReference>
<dbReference type="eggNOG" id="COG2311">
    <property type="taxonomic scope" value="Bacteria"/>
</dbReference>
<dbReference type="InterPro" id="IPR007349">
    <property type="entry name" value="DUF418"/>
</dbReference>
<keyword evidence="1" id="KW-1133">Transmembrane helix</keyword>
<name>W4EVW3_9BACL</name>
<dbReference type="RefSeq" id="WP_038185578.1">
    <property type="nucleotide sequence ID" value="NZ_ASQA01000028.1"/>
</dbReference>
<comment type="caution">
    <text evidence="3">The sequence shown here is derived from an EMBL/GenBank/DDBJ whole genome shotgun (WGS) entry which is preliminary data.</text>
</comment>
<dbReference type="AlphaFoldDB" id="W4EVW3"/>
<feature type="transmembrane region" description="Helical" evidence="1">
    <location>
        <begin position="244"/>
        <end position="264"/>
    </location>
</feature>
<dbReference type="Proteomes" id="UP000019062">
    <property type="component" value="Unassembled WGS sequence"/>
</dbReference>
<feature type="transmembrane region" description="Helical" evidence="1">
    <location>
        <begin position="12"/>
        <end position="33"/>
    </location>
</feature>
<feature type="transmembrane region" description="Helical" evidence="1">
    <location>
        <begin position="115"/>
        <end position="130"/>
    </location>
</feature>
<keyword evidence="4" id="KW-1185">Reference proteome</keyword>
<keyword evidence="1" id="KW-0812">Transmembrane</keyword>
<dbReference type="PATRIC" id="fig|1227360.4.peg.2589"/>
<feature type="transmembrane region" description="Helical" evidence="1">
    <location>
        <begin position="314"/>
        <end position="336"/>
    </location>
</feature>
<evidence type="ECO:0000256" key="1">
    <source>
        <dbReference type="SAM" id="Phobius"/>
    </source>
</evidence>
<feature type="transmembrane region" description="Helical" evidence="1">
    <location>
        <begin position="205"/>
        <end position="224"/>
    </location>
</feature>
<keyword evidence="1" id="KW-0472">Membrane</keyword>
<dbReference type="PANTHER" id="PTHR30590">
    <property type="entry name" value="INNER MEMBRANE PROTEIN"/>
    <property type="match status" value="1"/>
</dbReference>
<proteinExistence type="predicted"/>
<gene>
    <name evidence="3" type="ORF">C176_12678</name>
</gene>
<protein>
    <recommendedName>
        <fullName evidence="2">DUF418 domain-containing protein</fullName>
    </recommendedName>
</protein>
<dbReference type="InterPro" id="IPR052529">
    <property type="entry name" value="Bact_Transport_Assoc"/>
</dbReference>
<accession>W4EVW3</accession>
<feature type="transmembrane region" description="Helical" evidence="1">
    <location>
        <begin position="270"/>
        <end position="294"/>
    </location>
</feature>
<evidence type="ECO:0000313" key="4">
    <source>
        <dbReference type="Proteomes" id="UP000019062"/>
    </source>
</evidence>
<organism evidence="3 4">
    <name type="scientific">Viridibacillus arenosi FSL R5-213</name>
    <dbReference type="NCBI Taxonomy" id="1227360"/>
    <lineage>
        <taxon>Bacteria</taxon>
        <taxon>Bacillati</taxon>
        <taxon>Bacillota</taxon>
        <taxon>Bacilli</taxon>
        <taxon>Bacillales</taxon>
        <taxon>Caryophanaceae</taxon>
        <taxon>Viridibacillus</taxon>
    </lineage>
</organism>
<feature type="transmembrane region" description="Helical" evidence="1">
    <location>
        <begin position="342"/>
        <end position="363"/>
    </location>
</feature>
<reference evidence="3 4" key="1">
    <citation type="journal article" date="2014" name="BMC Genomics">
        <title>Genomic comparison of sporeforming bacilli isolated from milk.</title>
        <authorList>
            <person name="Moreno Switt A.I."/>
            <person name="Andrus A.D."/>
            <person name="Ranieri M.L."/>
            <person name="Orsi R.H."/>
            <person name="Ivy R."/>
            <person name="den Bakker H.C."/>
            <person name="Martin N.H."/>
            <person name="Wiedmann M."/>
            <person name="Boor K.J."/>
        </authorList>
    </citation>
    <scope>NUCLEOTIDE SEQUENCE [LARGE SCALE GENOMIC DNA]</scope>
    <source>
        <strain evidence="3 4">FSL R5-213</strain>
    </source>
</reference>
<feature type="transmembrane region" description="Helical" evidence="1">
    <location>
        <begin position="90"/>
        <end position="109"/>
    </location>
</feature>